<keyword evidence="2" id="KW-1133">Transmembrane helix</keyword>
<feature type="region of interest" description="Disordered" evidence="1">
    <location>
        <begin position="325"/>
        <end position="351"/>
    </location>
</feature>
<gene>
    <name evidence="4" type="ORF">BGW38_007777</name>
</gene>
<dbReference type="InterPro" id="IPR052187">
    <property type="entry name" value="MFSD1"/>
</dbReference>
<feature type="region of interest" description="Disordered" evidence="1">
    <location>
        <begin position="267"/>
        <end position="286"/>
    </location>
</feature>
<feature type="transmembrane region" description="Helical" evidence="2">
    <location>
        <begin position="229"/>
        <end position="249"/>
    </location>
</feature>
<evidence type="ECO:0000256" key="1">
    <source>
        <dbReference type="SAM" id="MobiDB-lite"/>
    </source>
</evidence>
<feature type="region of interest" description="Disordered" evidence="1">
    <location>
        <begin position="367"/>
        <end position="392"/>
    </location>
</feature>
<dbReference type="PANTHER" id="PTHR23512:SF12">
    <property type="entry name" value="TRANSPORTER, PUTATIVE (AFU_ORTHOLOGUE AFUA_4G00260)-RELATED"/>
    <property type="match status" value="1"/>
</dbReference>
<dbReference type="CDD" id="cd06174">
    <property type="entry name" value="MFS"/>
    <property type="match status" value="1"/>
</dbReference>
<keyword evidence="2" id="KW-0812">Transmembrane</keyword>
<feature type="chain" id="PRO_5040428515" description="Major Facilitator Superfamily protein" evidence="3">
    <location>
        <begin position="21"/>
        <end position="432"/>
    </location>
</feature>
<feature type="compositionally biased region" description="Basic residues" evidence="1">
    <location>
        <begin position="277"/>
        <end position="286"/>
    </location>
</feature>
<feature type="transmembrane region" description="Helical" evidence="2">
    <location>
        <begin position="76"/>
        <end position="94"/>
    </location>
</feature>
<feature type="transmembrane region" description="Helical" evidence="2">
    <location>
        <begin position="44"/>
        <end position="64"/>
    </location>
</feature>
<evidence type="ECO:0000256" key="3">
    <source>
        <dbReference type="SAM" id="SignalP"/>
    </source>
</evidence>
<dbReference type="OrthoDB" id="424834at2759"/>
<feature type="transmembrane region" description="Helical" evidence="2">
    <location>
        <begin position="410"/>
        <end position="431"/>
    </location>
</feature>
<comment type="caution">
    <text evidence="4">The sequence shown here is derived from an EMBL/GenBank/DDBJ whole genome shotgun (WGS) entry which is preliminary data.</text>
</comment>
<dbReference type="SUPFAM" id="SSF103473">
    <property type="entry name" value="MFS general substrate transporter"/>
    <property type="match status" value="1"/>
</dbReference>
<dbReference type="EMBL" id="JAABOA010000518">
    <property type="protein sequence ID" value="KAF9584041.1"/>
    <property type="molecule type" value="Genomic_DNA"/>
</dbReference>
<keyword evidence="5" id="KW-1185">Reference proteome</keyword>
<dbReference type="Proteomes" id="UP000780801">
    <property type="component" value="Unassembled WGS sequence"/>
</dbReference>
<feature type="signal peptide" evidence="3">
    <location>
        <begin position="1"/>
        <end position="20"/>
    </location>
</feature>
<evidence type="ECO:0008006" key="6">
    <source>
        <dbReference type="Google" id="ProtNLM"/>
    </source>
</evidence>
<dbReference type="PANTHER" id="PTHR23512">
    <property type="entry name" value="MAJOR FACILITATOR SUPERFAMILY DOMAIN-CONTAINING PROTEIN 1"/>
    <property type="match status" value="1"/>
</dbReference>
<evidence type="ECO:0000256" key="2">
    <source>
        <dbReference type="SAM" id="Phobius"/>
    </source>
</evidence>
<feature type="compositionally biased region" description="Acidic residues" evidence="1">
    <location>
        <begin position="369"/>
        <end position="384"/>
    </location>
</feature>
<evidence type="ECO:0000313" key="4">
    <source>
        <dbReference type="EMBL" id="KAF9584041.1"/>
    </source>
</evidence>
<keyword evidence="2" id="KW-0472">Membrane</keyword>
<accession>A0A9P6FZH3</accession>
<proteinExistence type="predicted"/>
<feature type="transmembrane region" description="Helical" evidence="2">
    <location>
        <begin position="138"/>
        <end position="158"/>
    </location>
</feature>
<reference evidence="4" key="1">
    <citation type="journal article" date="2020" name="Fungal Divers.">
        <title>Resolving the Mortierellaceae phylogeny through synthesis of multi-gene phylogenetics and phylogenomics.</title>
        <authorList>
            <person name="Vandepol N."/>
            <person name="Liber J."/>
            <person name="Desiro A."/>
            <person name="Na H."/>
            <person name="Kennedy M."/>
            <person name="Barry K."/>
            <person name="Grigoriev I.V."/>
            <person name="Miller A.N."/>
            <person name="O'Donnell K."/>
            <person name="Stajich J.E."/>
            <person name="Bonito G."/>
        </authorList>
    </citation>
    <scope>NUCLEOTIDE SEQUENCE</scope>
    <source>
        <strain evidence="4">KOD1015</strain>
    </source>
</reference>
<dbReference type="InterPro" id="IPR036259">
    <property type="entry name" value="MFS_trans_sf"/>
</dbReference>
<name>A0A9P6FZH3_9FUNG</name>
<dbReference type="AlphaFoldDB" id="A0A9P6FZH3"/>
<keyword evidence="3" id="KW-0732">Signal</keyword>
<organism evidence="4 5">
    <name type="scientific">Lunasporangiospora selenospora</name>
    <dbReference type="NCBI Taxonomy" id="979761"/>
    <lineage>
        <taxon>Eukaryota</taxon>
        <taxon>Fungi</taxon>
        <taxon>Fungi incertae sedis</taxon>
        <taxon>Mucoromycota</taxon>
        <taxon>Mortierellomycotina</taxon>
        <taxon>Mortierellomycetes</taxon>
        <taxon>Mortierellales</taxon>
        <taxon>Mortierellaceae</taxon>
        <taxon>Lunasporangiospora</taxon>
    </lineage>
</organism>
<sequence>MLTLVLNIGFLLMLKKPKEGSDTMTKITILLKEKRPHLGWREVYGFSSMFWSLLTISFWVGASWNPFMHQASDERAAWEASIMLAVPLIAYPFLGTFIDYAGKRAWLLLMTAGLLVLTHILLMMPYPTIAIPPTIPMLLFALSLSFGTLSIVTSMPILTKHVPTGLGLHRSIDNIGATLFGTVAGMMQDSVNTGVDEESKTENFFDRLYHHFFPKKVNLIQQEKEDLQLIGLFLFVAIAAFAASAVFVWGDYHWRDGKDGKTGLVNGVYGRQAKTPSRQRSRRRWTRTRVANVARGEDGVAVLEPFTMEPVFDLEDEPDAEELSMADISSNATRPRPTDGDYSSEDPHFLDTHSLDQTTEWSRLHPQADEEDQSADDEESLDESGENRFGVRIDSGDDDIPLYKKRQAHFWILVWSMMLLVSWVVFAVGLAK</sequence>
<protein>
    <recommendedName>
        <fullName evidence="6">Major Facilitator Superfamily protein</fullName>
    </recommendedName>
</protein>
<dbReference type="Gene3D" id="1.20.1250.20">
    <property type="entry name" value="MFS general substrate transporter like domains"/>
    <property type="match status" value="1"/>
</dbReference>
<evidence type="ECO:0000313" key="5">
    <source>
        <dbReference type="Proteomes" id="UP000780801"/>
    </source>
</evidence>
<feature type="transmembrane region" description="Helical" evidence="2">
    <location>
        <begin position="106"/>
        <end position="126"/>
    </location>
</feature>